<gene>
    <name evidence="1" type="ORF">KI387_008022</name>
</gene>
<dbReference type="PANTHER" id="PTHR33232:SF20">
    <property type="entry name" value="PROTEIN SIEVE ELEMENT OCCLUSION B-LIKE"/>
    <property type="match status" value="1"/>
</dbReference>
<evidence type="ECO:0000313" key="2">
    <source>
        <dbReference type="Proteomes" id="UP000824469"/>
    </source>
</evidence>
<organism evidence="1 2">
    <name type="scientific">Taxus chinensis</name>
    <name type="common">Chinese yew</name>
    <name type="synonym">Taxus wallichiana var. chinensis</name>
    <dbReference type="NCBI Taxonomy" id="29808"/>
    <lineage>
        <taxon>Eukaryota</taxon>
        <taxon>Viridiplantae</taxon>
        <taxon>Streptophyta</taxon>
        <taxon>Embryophyta</taxon>
        <taxon>Tracheophyta</taxon>
        <taxon>Spermatophyta</taxon>
        <taxon>Pinopsida</taxon>
        <taxon>Pinidae</taxon>
        <taxon>Conifers II</taxon>
        <taxon>Cupressales</taxon>
        <taxon>Taxaceae</taxon>
        <taxon>Taxus</taxon>
    </lineage>
</organism>
<accession>A0AA38CV97</accession>
<dbReference type="PANTHER" id="PTHR33232">
    <property type="entry name" value="PROTEIN SIEVE ELEMENT OCCLUSION B-LIKE"/>
    <property type="match status" value="1"/>
</dbReference>
<sequence>KQVVKHEHPPPFQMIYVGKCLGELSKSLAERITAFAAVDSDAHLFFKKAFYVKVASSIDSPEFVLTEVVADEEGRKKFSTWKKIDSFVEFLLSKSRFYSHLQKLTEAPVQEGNVMLLRALFAEVAESTRSSIFVRNYTENMGVDELHGKTVLLLIHLDEHGFIDEHLFKSLTDIYSKSKMNDDMEILSIPIPAEIRGKYQWRPGSDLAGFESIIKNVPWPVLRNPWSLKTEAYYFLMGEYWGQHIPAILVVMEPSGKICRRNALPLVKRWGAEVYPFTEEKMKQLEQLPRQPRVDDSRGKRSTQIPLAPIPVSLSGTDGPRGGMIVDAPLDLRGTSGCPVMLPMWEDDSDLDPDDLSTQTAIIYPVMPPRYF</sequence>
<dbReference type="InterPro" id="IPR039299">
    <property type="entry name" value="SEOA"/>
</dbReference>
<dbReference type="AlphaFoldDB" id="A0AA38CV97"/>
<protein>
    <submittedName>
        <fullName evidence="1">Uncharacterized protein</fullName>
    </submittedName>
</protein>
<feature type="non-terminal residue" evidence="1">
    <location>
        <position position="372"/>
    </location>
</feature>
<comment type="caution">
    <text evidence="1">The sequence shown here is derived from an EMBL/GenBank/DDBJ whole genome shotgun (WGS) entry which is preliminary data.</text>
</comment>
<name>A0AA38CV97_TAXCH</name>
<proteinExistence type="predicted"/>
<dbReference type="Proteomes" id="UP000824469">
    <property type="component" value="Unassembled WGS sequence"/>
</dbReference>
<evidence type="ECO:0000313" key="1">
    <source>
        <dbReference type="EMBL" id="KAH9303618.1"/>
    </source>
</evidence>
<dbReference type="GO" id="GO:0010088">
    <property type="term" value="P:phloem development"/>
    <property type="evidence" value="ECO:0007669"/>
    <property type="project" value="InterPro"/>
</dbReference>
<reference evidence="1 2" key="1">
    <citation type="journal article" date="2021" name="Nat. Plants">
        <title>The Taxus genome provides insights into paclitaxel biosynthesis.</title>
        <authorList>
            <person name="Xiong X."/>
            <person name="Gou J."/>
            <person name="Liao Q."/>
            <person name="Li Y."/>
            <person name="Zhou Q."/>
            <person name="Bi G."/>
            <person name="Li C."/>
            <person name="Du R."/>
            <person name="Wang X."/>
            <person name="Sun T."/>
            <person name="Guo L."/>
            <person name="Liang H."/>
            <person name="Lu P."/>
            <person name="Wu Y."/>
            <person name="Zhang Z."/>
            <person name="Ro D.K."/>
            <person name="Shang Y."/>
            <person name="Huang S."/>
            <person name="Yan J."/>
        </authorList>
    </citation>
    <scope>NUCLEOTIDE SEQUENCE [LARGE SCALE GENOMIC DNA]</scope>
    <source>
        <strain evidence="1">Ta-2019</strain>
    </source>
</reference>
<dbReference type="EMBL" id="JAHRHJ020000008">
    <property type="protein sequence ID" value="KAH9303618.1"/>
    <property type="molecule type" value="Genomic_DNA"/>
</dbReference>
<keyword evidence="2" id="KW-1185">Reference proteome</keyword>